<dbReference type="InterPro" id="IPR023352">
    <property type="entry name" value="MAPEG-like_dom_sf"/>
</dbReference>
<accession>A0ABN4YHQ9</accession>
<evidence type="ECO:0000256" key="2">
    <source>
        <dbReference type="ARBA" id="ARBA00022692"/>
    </source>
</evidence>
<evidence type="ECO:0000313" key="7">
    <source>
        <dbReference type="Proteomes" id="UP000191820"/>
    </source>
</evidence>
<organism evidence="6 7">
    <name type="scientific">Shewanella japonica</name>
    <dbReference type="NCBI Taxonomy" id="93973"/>
    <lineage>
        <taxon>Bacteria</taxon>
        <taxon>Pseudomonadati</taxon>
        <taxon>Pseudomonadota</taxon>
        <taxon>Gammaproteobacteria</taxon>
        <taxon>Alteromonadales</taxon>
        <taxon>Shewanellaceae</taxon>
        <taxon>Shewanella</taxon>
    </lineage>
</organism>
<keyword evidence="7" id="KW-1185">Reference proteome</keyword>
<gene>
    <name evidence="6" type="ORF">SJ2017_3850</name>
</gene>
<evidence type="ECO:0000256" key="1">
    <source>
        <dbReference type="ARBA" id="ARBA00004370"/>
    </source>
</evidence>
<evidence type="ECO:0000256" key="4">
    <source>
        <dbReference type="ARBA" id="ARBA00023136"/>
    </source>
</evidence>
<dbReference type="Proteomes" id="UP000191820">
    <property type="component" value="Chromosome"/>
</dbReference>
<proteinExistence type="predicted"/>
<dbReference type="PANTHER" id="PTHR35814">
    <property type="match status" value="1"/>
</dbReference>
<dbReference type="EMBL" id="CP020472">
    <property type="protein sequence ID" value="ARD24083.1"/>
    <property type="molecule type" value="Genomic_DNA"/>
</dbReference>
<reference evidence="6 7" key="1">
    <citation type="submission" date="2017-03" db="EMBL/GenBank/DDBJ databases">
        <title>Genome sequencing of Shewanella japonica KCTC 22435.</title>
        <authorList>
            <person name="Kim K.M."/>
        </authorList>
    </citation>
    <scope>NUCLEOTIDE SEQUENCE [LARGE SCALE GENOMIC DNA]</scope>
    <source>
        <strain evidence="6 7">KCTC 22435</strain>
    </source>
</reference>
<dbReference type="SUPFAM" id="SSF161084">
    <property type="entry name" value="MAPEG domain-like"/>
    <property type="match status" value="1"/>
</dbReference>
<dbReference type="Gene3D" id="1.20.120.550">
    <property type="entry name" value="Membrane associated eicosanoid/glutathione metabolism-like domain"/>
    <property type="match status" value="1"/>
</dbReference>
<keyword evidence="3 5" id="KW-1133">Transmembrane helix</keyword>
<feature type="transmembrane region" description="Helical" evidence="5">
    <location>
        <begin position="6"/>
        <end position="25"/>
    </location>
</feature>
<evidence type="ECO:0000313" key="6">
    <source>
        <dbReference type="EMBL" id="ARD24083.1"/>
    </source>
</evidence>
<comment type="subcellular location">
    <subcellularLocation>
        <location evidence="1">Membrane</location>
    </subcellularLocation>
</comment>
<keyword evidence="4 5" id="KW-0472">Membrane</keyword>
<feature type="transmembrane region" description="Helical" evidence="5">
    <location>
        <begin position="107"/>
        <end position="129"/>
    </location>
</feature>
<dbReference type="InterPro" id="IPR001129">
    <property type="entry name" value="Membr-assoc_MAPEG"/>
</dbReference>
<protein>
    <submittedName>
        <fullName evidence="6">Glutathione S-transferase</fullName>
    </submittedName>
</protein>
<name>A0ABN4YHQ9_9GAMM</name>
<sequence>MSLMISGFYASLTVLLAIGLSIRVIKQRRVNKVGIGTGGNADLALAKRVHENLLENAPLALILFMLAEFNGLPAAISHCFGTVWIVARLLHAIGLTAAKGGVHFGRVWGVLLTWVVMVGLAIVNIGFFIGL</sequence>
<evidence type="ECO:0000256" key="3">
    <source>
        <dbReference type="ARBA" id="ARBA00022989"/>
    </source>
</evidence>
<keyword evidence="2 5" id="KW-0812">Transmembrane</keyword>
<evidence type="ECO:0000256" key="5">
    <source>
        <dbReference type="SAM" id="Phobius"/>
    </source>
</evidence>
<dbReference type="RefSeq" id="WP_080917050.1">
    <property type="nucleotide sequence ID" value="NZ_CP020472.1"/>
</dbReference>
<dbReference type="Pfam" id="PF01124">
    <property type="entry name" value="MAPEG"/>
    <property type="match status" value="1"/>
</dbReference>
<dbReference type="PANTHER" id="PTHR35814:SF1">
    <property type="entry name" value="GLUTATHIONE S-TRANSFERASE-RELATED"/>
    <property type="match status" value="1"/>
</dbReference>